<dbReference type="Proteomes" id="UP001152320">
    <property type="component" value="Chromosome 1"/>
</dbReference>
<name>A0A9Q1CS89_HOLLE</name>
<comment type="caution">
    <text evidence="1">The sequence shown here is derived from an EMBL/GenBank/DDBJ whole genome shotgun (WGS) entry which is preliminary data.</text>
</comment>
<organism evidence="1 2">
    <name type="scientific">Holothuria leucospilota</name>
    <name type="common">Black long sea cucumber</name>
    <name type="synonym">Mertensiothuria leucospilota</name>
    <dbReference type="NCBI Taxonomy" id="206669"/>
    <lineage>
        <taxon>Eukaryota</taxon>
        <taxon>Metazoa</taxon>
        <taxon>Echinodermata</taxon>
        <taxon>Eleutherozoa</taxon>
        <taxon>Echinozoa</taxon>
        <taxon>Holothuroidea</taxon>
        <taxon>Aspidochirotacea</taxon>
        <taxon>Aspidochirotida</taxon>
        <taxon>Holothuriidae</taxon>
        <taxon>Holothuria</taxon>
    </lineage>
</organism>
<proteinExistence type="predicted"/>
<accession>A0A9Q1CS89</accession>
<dbReference type="OrthoDB" id="8193167at2759"/>
<evidence type="ECO:0000313" key="1">
    <source>
        <dbReference type="EMBL" id="KAJ8050110.1"/>
    </source>
</evidence>
<reference evidence="1" key="1">
    <citation type="submission" date="2021-10" db="EMBL/GenBank/DDBJ databases">
        <title>Tropical sea cucumber genome reveals ecological adaptation and Cuvierian tubules defense mechanism.</title>
        <authorList>
            <person name="Chen T."/>
        </authorList>
    </citation>
    <scope>NUCLEOTIDE SEQUENCE</scope>
    <source>
        <strain evidence="1">Nanhai2018</strain>
        <tissue evidence="1">Muscle</tissue>
    </source>
</reference>
<dbReference type="EMBL" id="JAIZAY010000001">
    <property type="protein sequence ID" value="KAJ8050110.1"/>
    <property type="molecule type" value="Genomic_DNA"/>
</dbReference>
<protein>
    <submittedName>
        <fullName evidence="1">Uncharacterized protein</fullName>
    </submittedName>
</protein>
<keyword evidence="2" id="KW-1185">Reference proteome</keyword>
<gene>
    <name evidence="1" type="ORF">HOLleu_03184</name>
</gene>
<dbReference type="AlphaFoldDB" id="A0A9Q1CS89"/>
<sequence length="56" mass="6582">MPILRVADEERLVNWVIRMNNIGYGQTKRELKLVVKKILDQDGRTTQFKNNLPGRD</sequence>
<evidence type="ECO:0000313" key="2">
    <source>
        <dbReference type="Proteomes" id="UP001152320"/>
    </source>
</evidence>